<evidence type="ECO:0000313" key="3">
    <source>
        <dbReference type="Proteomes" id="UP001234178"/>
    </source>
</evidence>
<protein>
    <submittedName>
        <fullName evidence="2">Uncharacterized protein</fullName>
    </submittedName>
</protein>
<organism evidence="2 3">
    <name type="scientific">Daphnia magna</name>
    <dbReference type="NCBI Taxonomy" id="35525"/>
    <lineage>
        <taxon>Eukaryota</taxon>
        <taxon>Metazoa</taxon>
        <taxon>Ecdysozoa</taxon>
        <taxon>Arthropoda</taxon>
        <taxon>Crustacea</taxon>
        <taxon>Branchiopoda</taxon>
        <taxon>Diplostraca</taxon>
        <taxon>Cladocera</taxon>
        <taxon>Anomopoda</taxon>
        <taxon>Daphniidae</taxon>
        <taxon>Daphnia</taxon>
    </lineage>
</organism>
<proteinExistence type="predicted"/>
<evidence type="ECO:0000256" key="1">
    <source>
        <dbReference type="SAM" id="MobiDB-lite"/>
    </source>
</evidence>
<accession>A0ABR0A873</accession>
<gene>
    <name evidence="2" type="ORF">OUZ56_003253</name>
</gene>
<reference evidence="2 3" key="1">
    <citation type="journal article" date="2023" name="Nucleic Acids Res.">
        <title>The hologenome of Daphnia magna reveals possible DNA methylation and microbiome-mediated evolution of the host genome.</title>
        <authorList>
            <person name="Chaturvedi A."/>
            <person name="Li X."/>
            <person name="Dhandapani V."/>
            <person name="Marshall H."/>
            <person name="Kissane S."/>
            <person name="Cuenca-Cambronero M."/>
            <person name="Asole G."/>
            <person name="Calvet F."/>
            <person name="Ruiz-Romero M."/>
            <person name="Marangio P."/>
            <person name="Guigo R."/>
            <person name="Rago D."/>
            <person name="Mirbahai L."/>
            <person name="Eastwood N."/>
            <person name="Colbourne J.K."/>
            <person name="Zhou J."/>
            <person name="Mallon E."/>
            <person name="Orsini L."/>
        </authorList>
    </citation>
    <scope>NUCLEOTIDE SEQUENCE [LARGE SCALE GENOMIC DNA]</scope>
    <source>
        <strain evidence="2">LRV0_1</strain>
    </source>
</reference>
<evidence type="ECO:0000313" key="2">
    <source>
        <dbReference type="EMBL" id="KAK4021336.1"/>
    </source>
</evidence>
<name>A0ABR0A873_9CRUS</name>
<dbReference type="EMBL" id="JAOYFB010000036">
    <property type="protein sequence ID" value="KAK4021336.1"/>
    <property type="molecule type" value="Genomic_DNA"/>
</dbReference>
<feature type="region of interest" description="Disordered" evidence="1">
    <location>
        <begin position="114"/>
        <end position="143"/>
    </location>
</feature>
<comment type="caution">
    <text evidence="2">The sequence shown here is derived from an EMBL/GenBank/DDBJ whole genome shotgun (WGS) entry which is preliminary data.</text>
</comment>
<sequence length="143" mass="15554">MVSNKRQTTKNFETHEVSHILNRGVDYYWCTLKSIKIVDQRIFSRKDVACYGSDSVLPVTCSIANFITGSITMFACGINFCSKTQLCLAHECQFAKCRSSSISVSVVCSCASSFGGASSKRSASPRTPMSSMTSVCTGFSHSD</sequence>
<dbReference type="Proteomes" id="UP001234178">
    <property type="component" value="Unassembled WGS sequence"/>
</dbReference>
<keyword evidence="3" id="KW-1185">Reference proteome</keyword>
<feature type="compositionally biased region" description="Polar residues" evidence="1">
    <location>
        <begin position="120"/>
        <end position="143"/>
    </location>
</feature>